<sequence>MSVVGSLREIDLDRDHVAAIARREVKTVTRNRGTLVLFVGFSLLLLGFTWAGGGHASGYVPTVVDLLTPVELLVPVLAFAIGYRVFVSDRERGELAVHATLPPSRSSIVLGTFLGRGVILALGVAAAALPALAFVVLSGDGTSPIYAAQRGADSPLLFARFVAVATLLGLAALAGALAVSAVARSAKSAVGLALGLWAVQTVGADVGSLAALQRGFLGVGSLPTAVALGPGGAYRGLVFATVLDAATVEATAAVAPAVGVLSLVGWTVFALAVAAYALR</sequence>
<feature type="transmembrane region" description="Helical" evidence="1">
    <location>
        <begin position="189"/>
        <end position="212"/>
    </location>
</feature>
<feature type="transmembrane region" description="Helical" evidence="1">
    <location>
        <begin position="35"/>
        <end position="54"/>
    </location>
</feature>
<keyword evidence="1" id="KW-1133">Transmembrane helix</keyword>
<evidence type="ECO:0000313" key="3">
    <source>
        <dbReference type="Proteomes" id="UP001597085"/>
    </source>
</evidence>
<dbReference type="GO" id="GO:0005886">
    <property type="term" value="C:plasma membrane"/>
    <property type="evidence" value="ECO:0007669"/>
    <property type="project" value="UniProtKB-SubCell"/>
</dbReference>
<keyword evidence="1" id="KW-0472">Membrane</keyword>
<dbReference type="Proteomes" id="UP001597085">
    <property type="component" value="Unassembled WGS sequence"/>
</dbReference>
<organism evidence="2 3">
    <name type="scientific">Halobellus rarus</name>
    <dbReference type="NCBI Taxonomy" id="1126237"/>
    <lineage>
        <taxon>Archaea</taxon>
        <taxon>Methanobacteriati</taxon>
        <taxon>Methanobacteriota</taxon>
        <taxon>Stenosarchaea group</taxon>
        <taxon>Halobacteria</taxon>
        <taxon>Halobacteriales</taxon>
        <taxon>Haloferacaceae</taxon>
        <taxon>Halobellus</taxon>
    </lineage>
</organism>
<reference evidence="2 3" key="1">
    <citation type="journal article" date="2019" name="Int. J. Syst. Evol. Microbiol.">
        <title>The Global Catalogue of Microorganisms (GCM) 10K type strain sequencing project: providing services to taxonomists for standard genome sequencing and annotation.</title>
        <authorList>
            <consortium name="The Broad Institute Genomics Platform"/>
            <consortium name="The Broad Institute Genome Sequencing Center for Infectious Disease"/>
            <person name="Wu L."/>
            <person name="Ma J."/>
        </authorList>
    </citation>
    <scope>NUCLEOTIDE SEQUENCE [LARGE SCALE GENOMIC DNA]</scope>
    <source>
        <strain evidence="2 3">CGMCC 1.12121</strain>
    </source>
</reference>
<feature type="transmembrane region" description="Helical" evidence="1">
    <location>
        <begin position="108"/>
        <end position="137"/>
    </location>
</feature>
<dbReference type="EMBL" id="JBHUDK010000014">
    <property type="protein sequence ID" value="MFD1600223.1"/>
    <property type="molecule type" value="Genomic_DNA"/>
</dbReference>
<evidence type="ECO:0000313" key="2">
    <source>
        <dbReference type="EMBL" id="MFD1600223.1"/>
    </source>
</evidence>
<dbReference type="AlphaFoldDB" id="A0ABD6CSD7"/>
<name>A0ABD6CSD7_9EURY</name>
<keyword evidence="1" id="KW-0812">Transmembrane</keyword>
<comment type="caution">
    <text evidence="2">The sequence shown here is derived from an EMBL/GenBank/DDBJ whole genome shotgun (WGS) entry which is preliminary data.</text>
</comment>
<proteinExistence type="predicted"/>
<protein>
    <submittedName>
        <fullName evidence="2">ABC transporter permease</fullName>
    </submittedName>
</protein>
<dbReference type="RefSeq" id="WP_256421766.1">
    <property type="nucleotide sequence ID" value="NZ_JANHDI010000009.1"/>
</dbReference>
<keyword evidence="3" id="KW-1185">Reference proteome</keyword>
<evidence type="ECO:0000256" key="1">
    <source>
        <dbReference type="SAM" id="Phobius"/>
    </source>
</evidence>
<feature type="transmembrane region" description="Helical" evidence="1">
    <location>
        <begin position="157"/>
        <end position="182"/>
    </location>
</feature>
<dbReference type="PANTHER" id="PTHR43471:SF1">
    <property type="entry name" value="ABC TRANSPORTER PERMEASE PROTEIN NOSY-RELATED"/>
    <property type="match status" value="1"/>
</dbReference>
<feature type="transmembrane region" description="Helical" evidence="1">
    <location>
        <begin position="66"/>
        <end position="87"/>
    </location>
</feature>
<dbReference type="PANTHER" id="PTHR43471">
    <property type="entry name" value="ABC TRANSPORTER PERMEASE"/>
    <property type="match status" value="1"/>
</dbReference>
<feature type="transmembrane region" description="Helical" evidence="1">
    <location>
        <begin position="253"/>
        <end position="278"/>
    </location>
</feature>
<gene>
    <name evidence="2" type="ORF">ACFSBX_14765</name>
</gene>
<dbReference type="Pfam" id="PF12679">
    <property type="entry name" value="ABC2_membrane_2"/>
    <property type="match status" value="1"/>
</dbReference>
<accession>A0ABD6CSD7</accession>